<proteinExistence type="predicted"/>
<organism evidence="3 4">
    <name type="scientific">Blautia producta</name>
    <dbReference type="NCBI Taxonomy" id="33035"/>
    <lineage>
        <taxon>Bacteria</taxon>
        <taxon>Bacillati</taxon>
        <taxon>Bacillota</taxon>
        <taxon>Clostridia</taxon>
        <taxon>Lachnospirales</taxon>
        <taxon>Lachnospiraceae</taxon>
        <taxon>Blautia</taxon>
    </lineage>
</organism>
<dbReference type="Proteomes" id="UP000289794">
    <property type="component" value="Chromosome"/>
</dbReference>
<dbReference type="SUPFAM" id="SSF51695">
    <property type="entry name" value="PLC-like phosphodiesterases"/>
    <property type="match status" value="1"/>
</dbReference>
<keyword evidence="1" id="KW-0812">Transmembrane</keyword>
<protein>
    <submittedName>
        <fullName evidence="3">Putative glycerophosphoryl diester phosphodiesterase 1</fullName>
        <ecNumber evidence="3">3.1.4.46</ecNumber>
    </submittedName>
</protein>
<dbReference type="PANTHER" id="PTHR46211">
    <property type="entry name" value="GLYCEROPHOSPHORYL DIESTER PHOSPHODIESTERASE"/>
    <property type="match status" value="1"/>
</dbReference>
<dbReference type="InterPro" id="IPR017946">
    <property type="entry name" value="PLC-like_Pdiesterase_TIM-brl"/>
</dbReference>
<feature type="domain" description="GP-PDE" evidence="2">
    <location>
        <begin position="360"/>
        <end position="593"/>
    </location>
</feature>
<dbReference type="PANTHER" id="PTHR46211:SF8">
    <property type="entry name" value="PHOSPHODIESTERASE"/>
    <property type="match status" value="1"/>
</dbReference>
<dbReference type="InterPro" id="IPR030395">
    <property type="entry name" value="GP_PDE_dom"/>
</dbReference>
<dbReference type="RefSeq" id="WP_130181897.1">
    <property type="nucleotide sequence ID" value="NZ_CP035945.1"/>
</dbReference>
<keyword evidence="1" id="KW-1133">Transmembrane helix</keyword>
<evidence type="ECO:0000256" key="1">
    <source>
        <dbReference type="SAM" id="Phobius"/>
    </source>
</evidence>
<feature type="transmembrane region" description="Helical" evidence="1">
    <location>
        <begin position="119"/>
        <end position="140"/>
    </location>
</feature>
<dbReference type="Gene3D" id="3.20.20.190">
    <property type="entry name" value="Phosphatidylinositol (PI) phosphodiesterase"/>
    <property type="match status" value="1"/>
</dbReference>
<feature type="transmembrane region" description="Helical" evidence="1">
    <location>
        <begin position="64"/>
        <end position="90"/>
    </location>
</feature>
<sequence length="614" mass="70216">MDRRKALVLGQSCLAILKVELFFKLVSVLILRPFLNWVFTAWVLGDTPAFNEVMFLSVLSPVRLILTVVLFLAAALWCCYEISCLLHAVYRCQKGERPRLEEILSSSAEGLKGMKHISVLLAAVYFVLFLPLVHAGYLNSLVSRVEIPRFVLGELQKTNLGTLGVLAVRTGYTVLFLALALVPIAMFLKNMNFTRAVKQNFYWFRQIHRKDKMKIWGAFLLWIAAEGIFVYLFQAKLIQSQDFNISVLKYFVRSQSFRVGFLYWIVLTLLQCVAMALVYLLMFQILDKYQELPVPSEIKNIKALKRTTEMVTGGGRVLARRGKRFWISRKHKKLWAGLVILLIAVAADGYFSETPLVHQPWAIGHRGCLYEPENTIAAVERADSFGADYAEIDVKLSKDGIPMVIHDDSLRRLAGISDKVENMTAAQLEELTITSNGKQGKIPTFEDMIQAVQHMENKIGLLVEFKPSADNKKELISKVIEIVEKYSVQEQCIFMSIDYESVSLLKEQRPDWWVGYCIYGSTGKFEEAVWNYKIDFLAVEEGVASRRFMERARDSLIPVYIWTSNNFDDMANYLQRGASGIITDMPDLARAEIDKYLKKNKEYYMYEGEGYPVQ</sequence>
<evidence type="ECO:0000313" key="3">
    <source>
        <dbReference type="EMBL" id="QBE98491.1"/>
    </source>
</evidence>
<gene>
    <name evidence="3" type="primary">glpQ1</name>
    <name evidence="3" type="ORF">PMF13cell1_04057</name>
</gene>
<dbReference type="Pfam" id="PF03009">
    <property type="entry name" value="GDPD"/>
    <property type="match status" value="1"/>
</dbReference>
<dbReference type="GO" id="GO:0006629">
    <property type="term" value="P:lipid metabolic process"/>
    <property type="evidence" value="ECO:0007669"/>
    <property type="project" value="InterPro"/>
</dbReference>
<dbReference type="GO" id="GO:0008889">
    <property type="term" value="F:glycerophosphodiester phosphodiesterase activity"/>
    <property type="evidence" value="ECO:0007669"/>
    <property type="project" value="UniProtKB-EC"/>
</dbReference>
<feature type="transmembrane region" description="Helical" evidence="1">
    <location>
        <begin position="334"/>
        <end position="351"/>
    </location>
</feature>
<dbReference type="EC" id="3.1.4.46" evidence="3"/>
<feature type="transmembrane region" description="Helical" evidence="1">
    <location>
        <begin position="160"/>
        <end position="188"/>
    </location>
</feature>
<feature type="transmembrane region" description="Helical" evidence="1">
    <location>
        <begin position="21"/>
        <end position="44"/>
    </location>
</feature>
<keyword evidence="1" id="KW-0472">Membrane</keyword>
<accession>A0A4P6M0C0</accession>
<dbReference type="KEGG" id="bpro:PMF13cell1_04057"/>
<keyword evidence="3" id="KW-0378">Hydrolase</keyword>
<evidence type="ECO:0000259" key="2">
    <source>
        <dbReference type="PROSITE" id="PS51704"/>
    </source>
</evidence>
<dbReference type="InterPro" id="IPR018476">
    <property type="entry name" value="GlyceroP-diester-Pdiesterase_M"/>
</dbReference>
<feature type="transmembrane region" description="Helical" evidence="1">
    <location>
        <begin position="261"/>
        <end position="282"/>
    </location>
</feature>
<name>A0A4P6M0C0_9FIRM</name>
<dbReference type="AlphaFoldDB" id="A0A4P6M0C0"/>
<dbReference type="Pfam" id="PF10110">
    <property type="entry name" value="GPDPase_memb"/>
    <property type="match status" value="1"/>
</dbReference>
<dbReference type="EMBL" id="CP035945">
    <property type="protein sequence ID" value="QBE98491.1"/>
    <property type="molecule type" value="Genomic_DNA"/>
</dbReference>
<reference evidence="3 4" key="1">
    <citation type="submission" date="2019-01" db="EMBL/GenBank/DDBJ databases">
        <title>PMF-metabolizing Aryl O-demethylase.</title>
        <authorList>
            <person name="Kim M."/>
        </authorList>
    </citation>
    <scope>NUCLEOTIDE SEQUENCE [LARGE SCALE GENOMIC DNA]</scope>
    <source>
        <strain evidence="3 4">PMF1</strain>
    </source>
</reference>
<evidence type="ECO:0000313" key="4">
    <source>
        <dbReference type="Proteomes" id="UP000289794"/>
    </source>
</evidence>
<feature type="transmembrane region" description="Helical" evidence="1">
    <location>
        <begin position="215"/>
        <end position="233"/>
    </location>
</feature>
<dbReference type="PROSITE" id="PS51704">
    <property type="entry name" value="GP_PDE"/>
    <property type="match status" value="1"/>
</dbReference>